<sequence length="433" mass="48667">MRTGAPWRSSARASLPACASSTRRTRLSRRKISAPTRAAPTSILFWRPSRPAAVPSKAGCWTRASWRASATSTPTRPSTRRASTRERPCRSSPRPTSAASTTQFNGSWTPPSRSTPTPRPWTRTASCCPTATGTSTARRPACPSTPRPSPAARPTFPPPASRPRSRPGSHTLHPHALHPHALHPHAPVPSTHIGTSGWQHDPFAGRFYPDDVPQDDWLARYADTFGTVEVNNTFYQSPEADTLRAWRRQTPDGFTFAVKANQYITHFKKLKDPDEPVQNLYRNVEPLGDALGPILFQCPPNWHQNLDRLHNFLETLDDAHRHVFEFRDPTWLNEETYDALRAHDAAFCVYDFGDRSTYRVVTTDWAYVRLHGRGEAYHGRYTDAELDDWADAIADWRADGLDVYVYFNNTAGEGHAPHDAQRLAARVRDHLGR</sequence>
<dbReference type="PANTHER" id="PTHR30348">
    <property type="entry name" value="UNCHARACTERIZED PROTEIN YECE"/>
    <property type="match status" value="1"/>
</dbReference>
<evidence type="ECO:0000313" key="2">
    <source>
        <dbReference type="EMBL" id="CBH23460.1"/>
    </source>
</evidence>
<dbReference type="InterPro" id="IPR036520">
    <property type="entry name" value="UPF0759_sf"/>
</dbReference>
<dbReference type="PATRIC" id="fig|761659.10.peg.613"/>
<organism evidence="2 3">
    <name type="scientific">Salinibacter ruber (strain M8)</name>
    <dbReference type="NCBI Taxonomy" id="761659"/>
    <lineage>
        <taxon>Bacteria</taxon>
        <taxon>Pseudomonadati</taxon>
        <taxon>Rhodothermota</taxon>
        <taxon>Rhodothermia</taxon>
        <taxon>Rhodothermales</taxon>
        <taxon>Salinibacteraceae</taxon>
        <taxon>Salinibacter</taxon>
    </lineage>
</organism>
<evidence type="ECO:0000256" key="1">
    <source>
        <dbReference type="SAM" id="MobiDB-lite"/>
    </source>
</evidence>
<dbReference type="EMBL" id="FP565814">
    <property type="protein sequence ID" value="CBH23460.1"/>
    <property type="molecule type" value="Genomic_DNA"/>
</dbReference>
<dbReference type="InterPro" id="IPR002763">
    <property type="entry name" value="DUF72"/>
</dbReference>
<feature type="compositionally biased region" description="Basic residues" evidence="1">
    <location>
        <begin position="163"/>
        <end position="183"/>
    </location>
</feature>
<feature type="region of interest" description="Disordered" evidence="1">
    <location>
        <begin position="1"/>
        <end position="38"/>
    </location>
</feature>
<name>D5H605_SALRM</name>
<protein>
    <recommendedName>
        <fullName evidence="4">DUF72 domain-containing protein</fullName>
    </recommendedName>
</protein>
<reference evidence="3" key="2">
    <citation type="submission" date="2010-04" db="EMBL/GenBank/DDBJ databases">
        <title>Genome sequence of Salinibacter ruber M8.</title>
        <authorList>
            <consortium name="Genoscope"/>
        </authorList>
    </citation>
    <scope>NUCLEOTIDE SEQUENCE [LARGE SCALE GENOMIC DNA]</scope>
    <source>
        <strain evidence="3">M8</strain>
    </source>
</reference>
<feature type="compositionally biased region" description="Low complexity" evidence="1">
    <location>
        <begin position="67"/>
        <end position="81"/>
    </location>
</feature>
<dbReference type="Pfam" id="PF01904">
    <property type="entry name" value="DUF72"/>
    <property type="match status" value="1"/>
</dbReference>
<dbReference type="Proteomes" id="UP000000933">
    <property type="component" value="Chromosome"/>
</dbReference>
<gene>
    <name evidence="2" type="ordered locus">SRM_00539</name>
</gene>
<feature type="compositionally biased region" description="Pro residues" evidence="1">
    <location>
        <begin position="143"/>
        <end position="161"/>
    </location>
</feature>
<evidence type="ECO:0000313" key="3">
    <source>
        <dbReference type="Proteomes" id="UP000000933"/>
    </source>
</evidence>
<feature type="compositionally biased region" description="Low complexity" evidence="1">
    <location>
        <begin position="90"/>
        <end position="124"/>
    </location>
</feature>
<dbReference type="HOGENOM" id="CLU_632964_0_0_10"/>
<accession>D5H605</accession>
<feature type="compositionally biased region" description="Polar residues" evidence="1">
    <location>
        <begin position="125"/>
        <end position="135"/>
    </location>
</feature>
<proteinExistence type="predicted"/>
<dbReference type="KEGG" id="srm:SRM_00539"/>
<dbReference type="AlphaFoldDB" id="D5H605"/>
<feature type="compositionally biased region" description="Basic residues" evidence="1">
    <location>
        <begin position="23"/>
        <end position="32"/>
    </location>
</feature>
<dbReference type="PANTHER" id="PTHR30348:SF4">
    <property type="entry name" value="DUF72 DOMAIN-CONTAINING PROTEIN"/>
    <property type="match status" value="1"/>
</dbReference>
<dbReference type="Gene3D" id="3.20.20.410">
    <property type="entry name" value="Protein of unknown function UPF0759"/>
    <property type="match status" value="1"/>
</dbReference>
<evidence type="ECO:0008006" key="4">
    <source>
        <dbReference type="Google" id="ProtNLM"/>
    </source>
</evidence>
<dbReference type="SUPFAM" id="SSF117396">
    <property type="entry name" value="TM1631-like"/>
    <property type="match status" value="1"/>
</dbReference>
<reference evidence="2 3" key="1">
    <citation type="journal article" date="2010" name="ISME J.">
        <title>Fine-scale evolution: genomic, phenotypic and ecological differentiation in two coexisting Salinibacter ruber strains.</title>
        <authorList>
            <person name="Pena A."/>
            <person name="Teeling H."/>
            <person name="Huerta-Cepas J."/>
            <person name="Santos F."/>
            <person name="Yarza P."/>
            <person name="Brito-Echeverria J."/>
            <person name="Lucio M."/>
            <person name="Schmitt-Kopplin P."/>
            <person name="Meseguer I."/>
            <person name="Schenowitz C."/>
            <person name="Dossat C."/>
            <person name="Barbe V."/>
            <person name="Dopazo J."/>
            <person name="Rossello-Mora R."/>
            <person name="Schuler M."/>
            <person name="Glockner F.O."/>
            <person name="Amann R."/>
            <person name="Gabaldon T."/>
            <person name="Anton J."/>
        </authorList>
    </citation>
    <scope>NUCLEOTIDE SEQUENCE [LARGE SCALE GENOMIC DNA]</scope>
    <source>
        <strain evidence="2 3">M8</strain>
    </source>
</reference>
<feature type="region of interest" description="Disordered" evidence="1">
    <location>
        <begin position="56"/>
        <end position="196"/>
    </location>
</feature>